<protein>
    <submittedName>
        <fullName evidence="2">Uncharacterized protein</fullName>
    </submittedName>
</protein>
<sequence>MTRPLCTRLAVLALGGSLLSAAPSFDTVKAPVPRKDAAQLALAFPSDFRPEQGVSWDGRIGWKAPERVAVFAVALELSLKEVVRPDSPFHLSVTVVRAEKRTGTFVVEFAILDPTGESVESVQVEGVGPTNHRMDEVYPAVAGQIVATFKKNVLQ</sequence>
<dbReference type="EMBL" id="BSDD01000005">
    <property type="protein sequence ID" value="GLH70896.1"/>
    <property type="molecule type" value="Genomic_DNA"/>
</dbReference>
<feature type="signal peptide" evidence="1">
    <location>
        <begin position="1"/>
        <end position="21"/>
    </location>
</feature>
<reference evidence="2 3" key="1">
    <citation type="journal article" date="2023" name="Antonie Van Leeuwenhoek">
        <title>Mesoterricola silvestris gen. nov., sp. nov., Mesoterricola sediminis sp. nov., Geothrix oryzae sp. nov., Geothrix edaphica sp. nov., Geothrix rubra sp. nov., and Geothrix limicola sp. nov., six novel members of Acidobacteriota isolated from soils.</title>
        <authorList>
            <person name="Itoh H."/>
            <person name="Sugisawa Y."/>
            <person name="Mise K."/>
            <person name="Xu Z."/>
            <person name="Kuniyasu M."/>
            <person name="Ushijima N."/>
            <person name="Kawano K."/>
            <person name="Kobayashi E."/>
            <person name="Shiratori Y."/>
            <person name="Masuda Y."/>
            <person name="Senoo K."/>
        </authorList>
    </citation>
    <scope>NUCLEOTIDE SEQUENCE [LARGE SCALE GENOMIC DNA]</scope>
    <source>
        <strain evidence="2 3">Red803</strain>
    </source>
</reference>
<feature type="chain" id="PRO_5047483345" evidence="1">
    <location>
        <begin position="22"/>
        <end position="155"/>
    </location>
</feature>
<gene>
    <name evidence="2" type="ORF">GETHPA_24290</name>
</gene>
<accession>A0ABQ5Q8Z6</accession>
<evidence type="ECO:0000256" key="1">
    <source>
        <dbReference type="SAM" id="SignalP"/>
    </source>
</evidence>
<dbReference type="Proteomes" id="UP001165089">
    <property type="component" value="Unassembled WGS sequence"/>
</dbReference>
<organism evidence="2 3">
    <name type="scientific">Geothrix rubra</name>
    <dbReference type="NCBI Taxonomy" id="2927977"/>
    <lineage>
        <taxon>Bacteria</taxon>
        <taxon>Pseudomonadati</taxon>
        <taxon>Acidobacteriota</taxon>
        <taxon>Holophagae</taxon>
        <taxon>Holophagales</taxon>
        <taxon>Holophagaceae</taxon>
        <taxon>Geothrix</taxon>
    </lineage>
</organism>
<evidence type="ECO:0000313" key="2">
    <source>
        <dbReference type="EMBL" id="GLH70896.1"/>
    </source>
</evidence>
<name>A0ABQ5Q8Z6_9BACT</name>
<proteinExistence type="predicted"/>
<evidence type="ECO:0000313" key="3">
    <source>
        <dbReference type="Proteomes" id="UP001165089"/>
    </source>
</evidence>
<comment type="caution">
    <text evidence="2">The sequence shown here is derived from an EMBL/GenBank/DDBJ whole genome shotgun (WGS) entry which is preliminary data.</text>
</comment>
<dbReference type="RefSeq" id="WP_285726599.1">
    <property type="nucleotide sequence ID" value="NZ_BSDD01000005.1"/>
</dbReference>
<keyword evidence="1" id="KW-0732">Signal</keyword>
<keyword evidence="3" id="KW-1185">Reference proteome</keyword>